<dbReference type="Proteomes" id="UP000317155">
    <property type="component" value="Unassembled WGS sequence"/>
</dbReference>
<evidence type="ECO:0000313" key="2">
    <source>
        <dbReference type="Proteomes" id="UP000317155"/>
    </source>
</evidence>
<comment type="caution">
    <text evidence="1">The sequence shown here is derived from an EMBL/GenBank/DDBJ whole genome shotgun (WGS) entry which is preliminary data.</text>
</comment>
<dbReference type="EMBL" id="VJVV01000006">
    <property type="protein sequence ID" value="TRO81203.1"/>
    <property type="molecule type" value="Genomic_DNA"/>
</dbReference>
<dbReference type="AlphaFoldDB" id="A0A550JDB6"/>
<name>A0A550JDB6_9BACT</name>
<dbReference type="RefSeq" id="WP_092057931.1">
    <property type="nucleotide sequence ID" value="NZ_FOJJ01000038.1"/>
</dbReference>
<proteinExistence type="predicted"/>
<sequence>MGSCHWPLMEMSRLVKDDPQANALLDEFFDACFSSVQPFSWTPSQTATERGDKRIAQALEALNAWLRDHAPETEPLTPPAEMPLDDWAEEIALQLLTNTPC</sequence>
<accession>A0A550JDB6</accession>
<evidence type="ECO:0000313" key="1">
    <source>
        <dbReference type="EMBL" id="TRO81203.1"/>
    </source>
</evidence>
<protein>
    <submittedName>
        <fullName evidence="1">Uncharacterized protein</fullName>
    </submittedName>
</protein>
<reference evidence="1 2" key="1">
    <citation type="submission" date="2019-07" db="EMBL/GenBank/DDBJ databases">
        <title>Insights of Desulfuromonas acetexigens electromicrobiology.</title>
        <authorList>
            <person name="Katuri K."/>
            <person name="Sapireddy V."/>
            <person name="Shaw D.R."/>
            <person name="Saikaly P."/>
        </authorList>
    </citation>
    <scope>NUCLEOTIDE SEQUENCE [LARGE SCALE GENOMIC DNA]</scope>
    <source>
        <strain evidence="1 2">2873</strain>
    </source>
</reference>
<organism evidence="1 2">
    <name type="scientific">Trichloromonas acetexigens</name>
    <dbReference type="NCBI Taxonomy" id="38815"/>
    <lineage>
        <taxon>Bacteria</taxon>
        <taxon>Pseudomonadati</taxon>
        <taxon>Thermodesulfobacteriota</taxon>
        <taxon>Desulfuromonadia</taxon>
        <taxon>Desulfuromonadales</taxon>
        <taxon>Trichloromonadaceae</taxon>
        <taxon>Trichloromonas</taxon>
    </lineage>
</organism>
<gene>
    <name evidence="1" type="ORF">FL622_09855</name>
</gene>
<keyword evidence="2" id="KW-1185">Reference proteome</keyword>